<keyword evidence="3" id="KW-0647">Proteasome</keyword>
<organism evidence="4 5">
    <name type="scientific">Dreissena polymorpha</name>
    <name type="common">Zebra mussel</name>
    <name type="synonym">Mytilus polymorpha</name>
    <dbReference type="NCBI Taxonomy" id="45954"/>
    <lineage>
        <taxon>Eukaryota</taxon>
        <taxon>Metazoa</taxon>
        <taxon>Spiralia</taxon>
        <taxon>Lophotrochozoa</taxon>
        <taxon>Mollusca</taxon>
        <taxon>Bivalvia</taxon>
        <taxon>Autobranchia</taxon>
        <taxon>Heteroconchia</taxon>
        <taxon>Euheterodonta</taxon>
        <taxon>Imparidentia</taxon>
        <taxon>Neoheterodontei</taxon>
        <taxon>Myida</taxon>
        <taxon>Dreissenoidea</taxon>
        <taxon>Dreissenidae</taxon>
        <taxon>Dreissena</taxon>
    </lineage>
</organism>
<dbReference type="GO" id="GO:0005634">
    <property type="term" value="C:nucleus"/>
    <property type="evidence" value="ECO:0007669"/>
    <property type="project" value="UniProtKB-SubCell"/>
</dbReference>
<dbReference type="AlphaFoldDB" id="A0A9D4NPR1"/>
<comment type="caution">
    <text evidence="4">The sequence shown here is derived from an EMBL/GenBank/DDBJ whole genome shotgun (WGS) entry which is preliminary data.</text>
</comment>
<comment type="subcellular location">
    <subcellularLocation>
        <location evidence="1">Nucleus</location>
    </subcellularLocation>
</comment>
<dbReference type="GO" id="GO:0005839">
    <property type="term" value="C:proteasome core complex"/>
    <property type="evidence" value="ECO:0007669"/>
    <property type="project" value="InterPro"/>
</dbReference>
<dbReference type="PROSITE" id="PS00854">
    <property type="entry name" value="PROTEASOME_BETA_1"/>
    <property type="match status" value="1"/>
</dbReference>
<keyword evidence="5" id="KW-1185">Reference proteome</keyword>
<dbReference type="PANTHER" id="PTHR32194">
    <property type="entry name" value="METALLOPROTEASE TLDD"/>
    <property type="match status" value="1"/>
</dbReference>
<reference evidence="4" key="2">
    <citation type="submission" date="2020-11" db="EMBL/GenBank/DDBJ databases">
        <authorList>
            <person name="McCartney M.A."/>
            <person name="Auch B."/>
            <person name="Kono T."/>
            <person name="Mallez S."/>
            <person name="Becker A."/>
            <person name="Gohl D.M."/>
            <person name="Silverstein K.A.T."/>
            <person name="Koren S."/>
            <person name="Bechman K.B."/>
            <person name="Herman A."/>
            <person name="Abrahante J.E."/>
            <person name="Garbe J."/>
        </authorList>
    </citation>
    <scope>NUCLEOTIDE SEQUENCE</scope>
    <source>
        <strain evidence="4">Duluth1</strain>
        <tissue evidence="4">Whole animal</tissue>
    </source>
</reference>
<dbReference type="InterPro" id="IPR016050">
    <property type="entry name" value="Proteasome_bsu_CS"/>
</dbReference>
<dbReference type="GO" id="GO:0005737">
    <property type="term" value="C:cytoplasm"/>
    <property type="evidence" value="ECO:0007669"/>
    <property type="project" value="TreeGrafter"/>
</dbReference>
<dbReference type="Pfam" id="PF00227">
    <property type="entry name" value="Proteasome"/>
    <property type="match status" value="1"/>
</dbReference>
<dbReference type="PANTHER" id="PTHR32194:SF2">
    <property type="entry name" value="PROTEASOME SUBUNIT BETA TYPE-1"/>
    <property type="match status" value="1"/>
</dbReference>
<keyword evidence="2" id="KW-0963">Cytoplasm</keyword>
<dbReference type="EMBL" id="JAIWYP010000001">
    <property type="protein sequence ID" value="KAH3898466.1"/>
    <property type="molecule type" value="Genomic_DNA"/>
</dbReference>
<dbReference type="SUPFAM" id="SSF56235">
    <property type="entry name" value="N-terminal nucleophile aminohydrolases (Ntn hydrolases)"/>
    <property type="match status" value="1"/>
</dbReference>
<protein>
    <recommendedName>
        <fullName evidence="6">Proteasome subunit beta</fullName>
    </recommendedName>
</protein>
<evidence type="ECO:0000256" key="3">
    <source>
        <dbReference type="ARBA" id="ARBA00022942"/>
    </source>
</evidence>
<reference evidence="4" key="1">
    <citation type="journal article" date="2019" name="bioRxiv">
        <title>The Genome of the Zebra Mussel, Dreissena polymorpha: A Resource for Invasive Species Research.</title>
        <authorList>
            <person name="McCartney M.A."/>
            <person name="Auch B."/>
            <person name="Kono T."/>
            <person name="Mallez S."/>
            <person name="Zhang Y."/>
            <person name="Obille A."/>
            <person name="Becker A."/>
            <person name="Abrahante J.E."/>
            <person name="Garbe J."/>
            <person name="Badalamenti J.P."/>
            <person name="Herman A."/>
            <person name="Mangelson H."/>
            <person name="Liachko I."/>
            <person name="Sullivan S."/>
            <person name="Sone E.D."/>
            <person name="Koren S."/>
            <person name="Silverstein K.A.T."/>
            <person name="Beckman K.B."/>
            <person name="Gohl D.M."/>
        </authorList>
    </citation>
    <scope>NUCLEOTIDE SEQUENCE</scope>
    <source>
        <strain evidence="4">Duluth1</strain>
        <tissue evidence="4">Whole animal</tissue>
    </source>
</reference>
<dbReference type="InterPro" id="IPR023333">
    <property type="entry name" value="Proteasome_suB-type"/>
</dbReference>
<sequence>MECLIGIQGKYFVLVACDTVSVRSIVSIKQDIDKMHKLHYNLLMLAVGKSGDTILFAKYMRNGYVSSPHAAANFTRTNLADYLRRFTPYMVNLLLAGYDKDEGPALYFMDYLASLNKVPFGAHCYGSLITVSILGIYYREKITLDEANKL</sequence>
<evidence type="ECO:0000313" key="4">
    <source>
        <dbReference type="EMBL" id="KAH3898466.1"/>
    </source>
</evidence>
<dbReference type="GO" id="GO:0051603">
    <property type="term" value="P:proteolysis involved in protein catabolic process"/>
    <property type="evidence" value="ECO:0007669"/>
    <property type="project" value="InterPro"/>
</dbReference>
<proteinExistence type="predicted"/>
<accession>A0A9D4NPR1</accession>
<dbReference type="InterPro" id="IPR029055">
    <property type="entry name" value="Ntn_hydrolases_N"/>
</dbReference>
<dbReference type="InterPro" id="IPR001353">
    <property type="entry name" value="Proteasome_sua/b"/>
</dbReference>
<name>A0A9D4NPR1_DREPO</name>
<dbReference type="Proteomes" id="UP000828390">
    <property type="component" value="Unassembled WGS sequence"/>
</dbReference>
<evidence type="ECO:0000313" key="5">
    <source>
        <dbReference type="Proteomes" id="UP000828390"/>
    </source>
</evidence>
<dbReference type="Gene3D" id="3.60.20.10">
    <property type="entry name" value="Glutamine Phosphoribosylpyrophosphate, subunit 1, domain 1"/>
    <property type="match status" value="1"/>
</dbReference>
<gene>
    <name evidence="4" type="ORF">DPMN_022698</name>
</gene>
<evidence type="ECO:0000256" key="2">
    <source>
        <dbReference type="ARBA" id="ARBA00022490"/>
    </source>
</evidence>
<evidence type="ECO:0000256" key="1">
    <source>
        <dbReference type="ARBA" id="ARBA00004123"/>
    </source>
</evidence>
<evidence type="ECO:0008006" key="6">
    <source>
        <dbReference type="Google" id="ProtNLM"/>
    </source>
</evidence>